<proteinExistence type="inferred from homology"/>
<dbReference type="CDD" id="cd00773">
    <property type="entry name" value="HisRS-like_core"/>
    <property type="match status" value="1"/>
</dbReference>
<reference evidence="12 13" key="1">
    <citation type="submission" date="2014-06" db="EMBL/GenBank/DDBJ databases">
        <title>Genome sequence of the intracellular symbiont Blattabacterium cuenoti, strain CPU2 from the wood feeding cockroach Cryptocercus punctulatus.</title>
        <authorList>
            <person name="Kinjo Y."/>
            <person name="Ohkuma M."/>
            <person name="Tokuda G."/>
        </authorList>
    </citation>
    <scope>NUCLEOTIDE SEQUENCE [LARGE SCALE GENOMIC DNA]</scope>
    <source>
        <strain evidence="12 13">CPU2</strain>
    </source>
</reference>
<dbReference type="PIRSF" id="PIRSF001549">
    <property type="entry name" value="His-tRNA_synth"/>
    <property type="match status" value="1"/>
</dbReference>
<sequence length="472" mass="55400">MENPSIPKGTRDFSSIEMNRRNYLIQIIRNKFELFGYYPIETPSFENISTLIGKYGQEGDTLMFRLLHSGNFLKKGISDFLIKNKETKVDIIKKLLTEYISNKALRYDLTVPFVRYVVMHRNEIFFPFKRYQIQPVWRADKPQKGRFREFYQCDADLIGIESLSLWSEIELIKLCDEIFTKLNFPIIIHINHRDILGGLVEISGIKNNLWKDFTISLDKWNKMGKNIVKKEMLRKGISSESFEKIAYFFDMKENFYKKIESLTFALKNSKKGKKGIKDLSFIFRKIKNISLKNTKLEWNISLARGMNYYTGTIFEIFPKYNKESRHLNSIGGGGRYDQLSSFFGMKNFSGVGVSLGLDRIYLSMIKENLFQNISSAPSKILFINFGDEEVLYAYNMINFLRKKGISTQLYPNAVKINKQFRYANDNNIPFTISIGKNEIEKNKIRVKNIKKRVEIEYDNINDFFHQLSKDSF</sequence>
<dbReference type="Gene3D" id="3.30.930.10">
    <property type="entry name" value="Bira Bifunctional Protein, Domain 2"/>
    <property type="match status" value="1"/>
</dbReference>
<comment type="similarity">
    <text evidence="1 9">Belongs to the class-II aminoacyl-tRNA synthetase family.</text>
</comment>
<feature type="binding site" evidence="10">
    <location>
        <position position="152"/>
    </location>
    <ligand>
        <name>L-histidine</name>
        <dbReference type="ChEBI" id="CHEBI:57595"/>
    </ligand>
</feature>
<dbReference type="InterPro" id="IPR004516">
    <property type="entry name" value="HisRS/HisZ"/>
</dbReference>
<feature type="binding site" evidence="10">
    <location>
        <position position="138"/>
    </location>
    <ligand>
        <name>L-histidine</name>
        <dbReference type="ChEBI" id="CHEBI:57595"/>
    </ligand>
</feature>
<dbReference type="Proteomes" id="UP000262607">
    <property type="component" value="Chromosome"/>
</dbReference>
<dbReference type="GO" id="GO:0006427">
    <property type="term" value="P:histidyl-tRNA aminoacylation"/>
    <property type="evidence" value="ECO:0007669"/>
    <property type="project" value="UniProtKB-UniRule"/>
</dbReference>
<comment type="subunit">
    <text evidence="2 9">Homodimer.</text>
</comment>
<dbReference type="PANTHER" id="PTHR11476">
    <property type="entry name" value="HISTIDYL-TRNA SYNTHETASE"/>
    <property type="match status" value="1"/>
</dbReference>
<dbReference type="InterPro" id="IPR006195">
    <property type="entry name" value="aa-tRNA-synth_II"/>
</dbReference>
<dbReference type="InterPro" id="IPR036621">
    <property type="entry name" value="Anticodon-bd_dom_sf"/>
</dbReference>
<evidence type="ECO:0000256" key="2">
    <source>
        <dbReference type="ARBA" id="ARBA00011738"/>
    </source>
</evidence>
<evidence type="ECO:0000256" key="3">
    <source>
        <dbReference type="ARBA" id="ARBA00022598"/>
    </source>
</evidence>
<dbReference type="InterPro" id="IPR015807">
    <property type="entry name" value="His-tRNA-ligase"/>
</dbReference>
<name>A0AAD1CLU0_9FLAO</name>
<accession>A0AAD1CLU0</accession>
<evidence type="ECO:0000256" key="9">
    <source>
        <dbReference type="HAMAP-Rule" id="MF_00127"/>
    </source>
</evidence>
<feature type="domain" description="Aminoacyl-transfer RNA synthetases class-II family profile" evidence="11">
    <location>
        <begin position="1"/>
        <end position="377"/>
    </location>
</feature>
<evidence type="ECO:0000313" key="13">
    <source>
        <dbReference type="Proteomes" id="UP000262607"/>
    </source>
</evidence>
<feature type="binding site" evidence="10">
    <location>
        <position position="156"/>
    </location>
    <ligand>
        <name>L-histidine</name>
        <dbReference type="ChEBI" id="CHEBI:57595"/>
    </ligand>
</feature>
<protein>
    <recommendedName>
        <fullName evidence="9">Histidine--tRNA ligase</fullName>
        <ecNumber evidence="9">6.1.1.21</ecNumber>
    </recommendedName>
    <alternativeName>
        <fullName evidence="9">Histidyl-tRNA synthetase</fullName>
        <shortName evidence="9">HisRS</shortName>
    </alternativeName>
</protein>
<evidence type="ECO:0000313" key="12">
    <source>
        <dbReference type="EMBL" id="BBA17749.1"/>
    </source>
</evidence>
<dbReference type="EC" id="6.1.1.21" evidence="9"/>
<keyword evidence="5 9" id="KW-0067">ATP-binding</keyword>
<dbReference type="InterPro" id="IPR041715">
    <property type="entry name" value="HisRS-like_core"/>
</dbReference>
<dbReference type="NCBIfam" id="TIGR00442">
    <property type="entry name" value="hisS"/>
    <property type="match status" value="1"/>
</dbReference>
<dbReference type="SUPFAM" id="SSF52954">
    <property type="entry name" value="Class II aaRS ABD-related"/>
    <property type="match status" value="1"/>
</dbReference>
<keyword evidence="9" id="KW-0963">Cytoplasm</keyword>
<dbReference type="PROSITE" id="PS50862">
    <property type="entry name" value="AA_TRNA_LIGASE_II"/>
    <property type="match status" value="1"/>
</dbReference>
<evidence type="ECO:0000256" key="7">
    <source>
        <dbReference type="ARBA" id="ARBA00023146"/>
    </source>
</evidence>
<dbReference type="HAMAP" id="MF_00127">
    <property type="entry name" value="His_tRNA_synth"/>
    <property type="match status" value="1"/>
</dbReference>
<dbReference type="GO" id="GO:0005737">
    <property type="term" value="C:cytoplasm"/>
    <property type="evidence" value="ECO:0007669"/>
    <property type="project" value="UniProtKB-SubCell"/>
</dbReference>
<comment type="subcellular location">
    <subcellularLocation>
        <location evidence="9">Cytoplasm</location>
    </subcellularLocation>
</comment>
<dbReference type="InterPro" id="IPR045864">
    <property type="entry name" value="aa-tRNA-synth_II/BPL/LPL"/>
</dbReference>
<evidence type="ECO:0000259" key="11">
    <source>
        <dbReference type="PROSITE" id="PS50862"/>
    </source>
</evidence>
<dbReference type="GO" id="GO:0005524">
    <property type="term" value="F:ATP binding"/>
    <property type="evidence" value="ECO:0007669"/>
    <property type="project" value="UniProtKB-UniRule"/>
</dbReference>
<dbReference type="EMBL" id="AP014610">
    <property type="protein sequence ID" value="BBA17749.1"/>
    <property type="molecule type" value="Genomic_DNA"/>
</dbReference>
<keyword evidence="3 9" id="KW-0436">Ligase</keyword>
<evidence type="ECO:0000256" key="5">
    <source>
        <dbReference type="ARBA" id="ARBA00022840"/>
    </source>
</evidence>
<dbReference type="GeneID" id="66556827"/>
<evidence type="ECO:0000256" key="1">
    <source>
        <dbReference type="ARBA" id="ARBA00008226"/>
    </source>
</evidence>
<dbReference type="Pfam" id="PF03129">
    <property type="entry name" value="HGTP_anticodon"/>
    <property type="match status" value="1"/>
</dbReference>
<dbReference type="AlphaFoldDB" id="A0AAD1CLU0"/>
<keyword evidence="7 9" id="KW-0030">Aminoacyl-tRNA synthetase</keyword>
<gene>
    <name evidence="9 12" type="primary">hisS</name>
    <name evidence="12" type="ORF">CPU2_243</name>
</gene>
<keyword evidence="6 9" id="KW-0648">Protein biosynthesis</keyword>
<evidence type="ECO:0000256" key="6">
    <source>
        <dbReference type="ARBA" id="ARBA00022917"/>
    </source>
</evidence>
<evidence type="ECO:0000256" key="10">
    <source>
        <dbReference type="PIRSR" id="PIRSR001549-1"/>
    </source>
</evidence>
<dbReference type="SUPFAM" id="SSF55681">
    <property type="entry name" value="Class II aaRS and biotin synthetases"/>
    <property type="match status" value="1"/>
</dbReference>
<organism evidence="12 13">
    <name type="scientific">Blattabacterium punctulatus CPU2</name>
    <dbReference type="NCBI Taxonomy" id="1457032"/>
    <lineage>
        <taxon>Bacteria</taxon>
        <taxon>Pseudomonadati</taxon>
        <taxon>Bacteroidota</taxon>
        <taxon>Flavobacteriia</taxon>
        <taxon>Flavobacteriales</taxon>
        <taxon>Blattabacteriaceae</taxon>
        <taxon>Blattabacterium</taxon>
    </lineage>
</organism>
<dbReference type="Gene3D" id="3.40.50.800">
    <property type="entry name" value="Anticodon-binding domain"/>
    <property type="match status" value="1"/>
</dbReference>
<keyword evidence="4 9" id="KW-0547">Nucleotide-binding</keyword>
<feature type="binding site" evidence="10">
    <location>
        <begin position="308"/>
        <end position="309"/>
    </location>
    <ligand>
        <name>L-histidine</name>
        <dbReference type="ChEBI" id="CHEBI:57595"/>
    </ligand>
</feature>
<evidence type="ECO:0000256" key="8">
    <source>
        <dbReference type="ARBA" id="ARBA00047639"/>
    </source>
</evidence>
<dbReference type="PANTHER" id="PTHR11476:SF7">
    <property type="entry name" value="HISTIDINE--TRNA LIGASE"/>
    <property type="match status" value="1"/>
</dbReference>
<comment type="catalytic activity">
    <reaction evidence="8 9">
        <text>tRNA(His) + L-histidine + ATP = L-histidyl-tRNA(His) + AMP + diphosphate + H(+)</text>
        <dbReference type="Rhea" id="RHEA:17313"/>
        <dbReference type="Rhea" id="RHEA-COMP:9665"/>
        <dbReference type="Rhea" id="RHEA-COMP:9689"/>
        <dbReference type="ChEBI" id="CHEBI:15378"/>
        <dbReference type="ChEBI" id="CHEBI:30616"/>
        <dbReference type="ChEBI" id="CHEBI:33019"/>
        <dbReference type="ChEBI" id="CHEBI:57595"/>
        <dbReference type="ChEBI" id="CHEBI:78442"/>
        <dbReference type="ChEBI" id="CHEBI:78527"/>
        <dbReference type="ChEBI" id="CHEBI:456215"/>
        <dbReference type="EC" id="6.1.1.21"/>
    </reaction>
</comment>
<feature type="binding site" evidence="10">
    <location>
        <position position="304"/>
    </location>
    <ligand>
        <name>L-histidine</name>
        <dbReference type="ChEBI" id="CHEBI:57595"/>
    </ligand>
</feature>
<dbReference type="RefSeq" id="WP_110548752.1">
    <property type="nucleotide sequence ID" value="NZ_AP014610.1"/>
</dbReference>
<evidence type="ECO:0000256" key="4">
    <source>
        <dbReference type="ARBA" id="ARBA00022741"/>
    </source>
</evidence>
<dbReference type="Pfam" id="PF13393">
    <property type="entry name" value="tRNA-synt_His"/>
    <property type="match status" value="1"/>
</dbReference>
<dbReference type="InterPro" id="IPR004154">
    <property type="entry name" value="Anticodon-bd"/>
</dbReference>
<dbReference type="GO" id="GO:0004821">
    <property type="term" value="F:histidine-tRNA ligase activity"/>
    <property type="evidence" value="ECO:0007669"/>
    <property type="project" value="UniProtKB-UniRule"/>
</dbReference>
<feature type="binding site" evidence="10">
    <location>
        <begin position="108"/>
        <end position="110"/>
    </location>
    <ligand>
        <name>L-histidine</name>
        <dbReference type="ChEBI" id="CHEBI:57595"/>
    </ligand>
</feature>